<proteinExistence type="predicted"/>
<accession>A0ACC4E0P1</accession>
<keyword evidence="2" id="KW-1185">Reference proteome</keyword>
<protein>
    <submittedName>
        <fullName evidence="1">Uncharacterized protein</fullName>
    </submittedName>
</protein>
<organism evidence="1 2">
    <name type="scientific">Purpureocillium lilacinum</name>
    <name type="common">Paecilomyces lilacinus</name>
    <dbReference type="NCBI Taxonomy" id="33203"/>
    <lineage>
        <taxon>Eukaryota</taxon>
        <taxon>Fungi</taxon>
        <taxon>Dikarya</taxon>
        <taxon>Ascomycota</taxon>
        <taxon>Pezizomycotina</taxon>
        <taxon>Sordariomycetes</taxon>
        <taxon>Hypocreomycetidae</taxon>
        <taxon>Hypocreales</taxon>
        <taxon>Ophiocordycipitaceae</taxon>
        <taxon>Purpureocillium</taxon>
    </lineage>
</organism>
<reference evidence="1" key="1">
    <citation type="submission" date="2024-12" db="EMBL/GenBank/DDBJ databases">
        <title>Comparative genomics and development of molecular markers within Purpureocillium lilacinum and among Purpureocillium species.</title>
        <authorList>
            <person name="Yeh Z.-Y."/>
            <person name="Ni N.-T."/>
            <person name="Lo P.-H."/>
            <person name="Mushyakhwo K."/>
            <person name="Lin C.-F."/>
            <person name="Nai Y.-S."/>
        </authorList>
    </citation>
    <scope>NUCLEOTIDE SEQUENCE</scope>
    <source>
        <strain evidence="1">NCHU-NPUST-175</strain>
    </source>
</reference>
<dbReference type="EMBL" id="JBGNUJ010000003">
    <property type="protein sequence ID" value="KAL3962167.1"/>
    <property type="molecule type" value="Genomic_DNA"/>
</dbReference>
<dbReference type="Proteomes" id="UP001638806">
    <property type="component" value="Unassembled WGS sequence"/>
</dbReference>
<evidence type="ECO:0000313" key="2">
    <source>
        <dbReference type="Proteomes" id="UP001638806"/>
    </source>
</evidence>
<comment type="caution">
    <text evidence="1">The sequence shown here is derived from an EMBL/GenBank/DDBJ whole genome shotgun (WGS) entry which is preliminary data.</text>
</comment>
<gene>
    <name evidence="1" type="ORF">ACCO45_003690</name>
</gene>
<sequence length="222" mass="25216">MAGTIFPSGPGPRDLKQPRICDVLGWSCHHPKGFFDLPRQIRRKVYLEAGILRDDEARCVDDGATSSEVDNQSCTPFQVHDRDLLTKHETILTDIMAQMRRGFCLALHSHSIDHGLLFLLRLPAWVCSRLTDLTLTLHEQHHQRQYQYNGWYRISEESMSASRLSVWKRAIRHILCNSPAQTLRLHLVCETGNSRATHEVAQPLLDSPGVLKSFEISLGRGA</sequence>
<name>A0ACC4E0P1_PURLI</name>
<evidence type="ECO:0000313" key="1">
    <source>
        <dbReference type="EMBL" id="KAL3962167.1"/>
    </source>
</evidence>